<dbReference type="Proteomes" id="UP000468990">
    <property type="component" value="Unassembled WGS sequence"/>
</dbReference>
<evidence type="ECO:0000313" key="1">
    <source>
        <dbReference type="EMBL" id="MRX70132.1"/>
    </source>
</evidence>
<proteinExistence type="predicted"/>
<accession>A0A521F782</accession>
<keyword evidence="4" id="KW-1185">Reference proteome</keyword>
<protein>
    <submittedName>
        <fullName evidence="2">Uncharacterized protein</fullName>
    </submittedName>
</protein>
<name>A0A521F782_9FLAO</name>
<organism evidence="2 3">
    <name type="scientific">Flavobacterium resistens</name>
    <dbReference type="NCBI Taxonomy" id="443612"/>
    <lineage>
        <taxon>Bacteria</taxon>
        <taxon>Pseudomonadati</taxon>
        <taxon>Bacteroidota</taxon>
        <taxon>Flavobacteriia</taxon>
        <taxon>Flavobacteriales</taxon>
        <taxon>Flavobacteriaceae</taxon>
        <taxon>Flavobacterium</taxon>
    </lineage>
</organism>
<dbReference type="RefSeq" id="WP_142452354.1">
    <property type="nucleotide sequence ID" value="NZ_FXTA01000007.1"/>
</dbReference>
<gene>
    <name evidence="1" type="ORF">GJU42_19335</name>
    <name evidence="2" type="ORF">SAMN06265349_10731</name>
</gene>
<evidence type="ECO:0000313" key="3">
    <source>
        <dbReference type="Proteomes" id="UP000317289"/>
    </source>
</evidence>
<dbReference type="AlphaFoldDB" id="A0A521F782"/>
<dbReference type="OrthoDB" id="1184601at2"/>
<reference evidence="1 4" key="2">
    <citation type="submission" date="2019-11" db="EMBL/GenBank/DDBJ databases">
        <title>Flavobacterium resistens genome.</title>
        <authorList>
            <person name="Wilson V.M."/>
            <person name="Newman J.D."/>
        </authorList>
    </citation>
    <scope>NUCLEOTIDE SEQUENCE [LARGE SCALE GENOMIC DNA]</scope>
    <source>
        <strain evidence="1 4">DSM 19382</strain>
    </source>
</reference>
<evidence type="ECO:0000313" key="2">
    <source>
        <dbReference type="EMBL" id="SMO91997.1"/>
    </source>
</evidence>
<sequence length="327" mass="37353">MEKNQDSCIPNGWVGGFPPANSPMRYPTRDLSSLPMLGNMDNINFLQRQLGVKWPEFSWETLKGFPDTKRCYQQFAPYISRVGYTDEGRVYSVICPQQGIWLKDEICLNVEVTVTGQRGWVDENTKELALDMTVEGKIWFTPSEHQGDKIKEIWPLLRYSLPKFPLDKENAIRVVTYDPGNPNQPIFPVNKGISPEFKNPAFALHEAESYTTGYIAVEIGDIKKTKDSIVDGFNELIMKAFNLASGNMLQPGNVLSWNLWFVEPALVNTEEWKNHAEYWRKSIDAHHGSPTGEGTHARYFDGTLFNAEESEIDKIIQEIIDYIKSHL</sequence>
<reference evidence="2 3" key="1">
    <citation type="submission" date="2017-05" db="EMBL/GenBank/DDBJ databases">
        <authorList>
            <person name="Varghese N."/>
            <person name="Submissions S."/>
        </authorList>
    </citation>
    <scope>NUCLEOTIDE SEQUENCE [LARGE SCALE GENOMIC DNA]</scope>
    <source>
        <strain evidence="2 3">DSM 19382</strain>
    </source>
</reference>
<dbReference type="EMBL" id="WKKG01000011">
    <property type="protein sequence ID" value="MRX70132.1"/>
    <property type="molecule type" value="Genomic_DNA"/>
</dbReference>
<evidence type="ECO:0000313" key="4">
    <source>
        <dbReference type="Proteomes" id="UP000468990"/>
    </source>
</evidence>
<dbReference type="Proteomes" id="UP000317289">
    <property type="component" value="Unassembled WGS sequence"/>
</dbReference>
<dbReference type="EMBL" id="FXTA01000007">
    <property type="protein sequence ID" value="SMO91997.1"/>
    <property type="molecule type" value="Genomic_DNA"/>
</dbReference>